<dbReference type="CDD" id="cd06583">
    <property type="entry name" value="PGRP"/>
    <property type="match status" value="1"/>
</dbReference>
<evidence type="ECO:0000313" key="7">
    <source>
        <dbReference type="Proteomes" id="UP000640509"/>
    </source>
</evidence>
<organism evidence="6 7">
    <name type="scientific">Paracoccus acridae</name>
    <dbReference type="NCBI Taxonomy" id="1795310"/>
    <lineage>
        <taxon>Bacteria</taxon>
        <taxon>Pseudomonadati</taxon>
        <taxon>Pseudomonadota</taxon>
        <taxon>Alphaproteobacteria</taxon>
        <taxon>Rhodobacterales</taxon>
        <taxon>Paracoccaceae</taxon>
        <taxon>Paracoccus</taxon>
    </lineage>
</organism>
<keyword evidence="3" id="KW-0378">Hydrolase</keyword>
<evidence type="ECO:0000256" key="3">
    <source>
        <dbReference type="ARBA" id="ARBA00022801"/>
    </source>
</evidence>
<dbReference type="InterPro" id="IPR002502">
    <property type="entry name" value="Amidase_domain"/>
</dbReference>
<comment type="catalytic activity">
    <reaction evidence="1">
        <text>Hydrolyzes the link between N-acetylmuramoyl residues and L-amino acid residues in certain cell-wall glycopeptides.</text>
        <dbReference type="EC" id="3.5.1.28"/>
    </reaction>
</comment>
<reference evidence="7" key="1">
    <citation type="journal article" date="2019" name="Int. J. Syst. Evol. Microbiol.">
        <title>The Global Catalogue of Microorganisms (GCM) 10K type strain sequencing project: providing services to taxonomists for standard genome sequencing and annotation.</title>
        <authorList>
            <consortium name="The Broad Institute Genomics Platform"/>
            <consortium name="The Broad Institute Genome Sequencing Center for Infectious Disease"/>
            <person name="Wu L."/>
            <person name="Ma J."/>
        </authorList>
    </citation>
    <scope>NUCLEOTIDE SEQUENCE [LARGE SCALE GENOMIC DNA]</scope>
    <source>
        <strain evidence="7">CGMCC 1.15419</strain>
    </source>
</reference>
<name>A0ABQ1VEB4_9RHOB</name>
<feature type="domain" description="N-acetylmuramoyl-L-alanine amidase" evidence="5">
    <location>
        <begin position="6"/>
        <end position="139"/>
    </location>
</feature>
<keyword evidence="4" id="KW-0961">Cell wall biogenesis/degradation</keyword>
<dbReference type="PANTHER" id="PTHR30417">
    <property type="entry name" value="N-ACETYLMURAMOYL-L-ALANINE AMIDASE AMID"/>
    <property type="match status" value="1"/>
</dbReference>
<evidence type="ECO:0000259" key="5">
    <source>
        <dbReference type="SMART" id="SM00644"/>
    </source>
</evidence>
<dbReference type="EC" id="3.5.1.28" evidence="2"/>
<evidence type="ECO:0000256" key="1">
    <source>
        <dbReference type="ARBA" id="ARBA00001561"/>
    </source>
</evidence>
<keyword evidence="7" id="KW-1185">Reference proteome</keyword>
<dbReference type="PANTHER" id="PTHR30417:SF1">
    <property type="entry name" value="N-ACETYLMURAMOYL-L-ALANINE AMIDASE AMID"/>
    <property type="match status" value="1"/>
</dbReference>
<dbReference type="InterPro" id="IPR051206">
    <property type="entry name" value="NAMLAA_amidase_2"/>
</dbReference>
<accession>A0ABQ1VEB4</accession>
<dbReference type="SMART" id="SM00644">
    <property type="entry name" value="Ami_2"/>
    <property type="match status" value="1"/>
</dbReference>
<proteinExistence type="predicted"/>
<evidence type="ECO:0000256" key="2">
    <source>
        <dbReference type="ARBA" id="ARBA00011901"/>
    </source>
</evidence>
<gene>
    <name evidence="6" type="primary">ampD</name>
    <name evidence="6" type="ORF">GCM10011402_06380</name>
</gene>
<dbReference type="Pfam" id="PF01510">
    <property type="entry name" value="Amidase_2"/>
    <property type="match status" value="1"/>
</dbReference>
<dbReference type="EMBL" id="BMIV01000002">
    <property type="protein sequence ID" value="GGF57165.1"/>
    <property type="molecule type" value="Genomic_DNA"/>
</dbReference>
<sequence length="221" mass="23959">MSEGFPSPNHGDRRGQRPELIVLHYTGMADTAEARARLCDPRAEVSAHWLVHEDGRTEALVPEDRRAWHAGAGSWRGRDDVNSRSIGIEIANPGDRPFPLAQMDAVVALLRDIMARWSIGPGAVIAHSDMAPGRKIDPGPRFDWQRLAREGMAVPGGQGPDLPLADSLTRIGYPPVDPGLRLAAFRLRFRPWGKGAECAADRRCAAFVAAFLTASEDGAGV</sequence>
<evidence type="ECO:0000313" key="6">
    <source>
        <dbReference type="EMBL" id="GGF57165.1"/>
    </source>
</evidence>
<evidence type="ECO:0000256" key="4">
    <source>
        <dbReference type="ARBA" id="ARBA00023316"/>
    </source>
</evidence>
<dbReference type="SUPFAM" id="SSF55846">
    <property type="entry name" value="N-acetylmuramoyl-L-alanine amidase-like"/>
    <property type="match status" value="1"/>
</dbReference>
<dbReference type="InterPro" id="IPR036505">
    <property type="entry name" value="Amidase/PGRP_sf"/>
</dbReference>
<dbReference type="Proteomes" id="UP000640509">
    <property type="component" value="Unassembled WGS sequence"/>
</dbReference>
<dbReference type="RefSeq" id="WP_268236121.1">
    <property type="nucleotide sequence ID" value="NZ_BMIV01000002.1"/>
</dbReference>
<protein>
    <recommendedName>
        <fullName evidence="2">N-acetylmuramoyl-L-alanine amidase</fullName>
        <ecNumber evidence="2">3.5.1.28</ecNumber>
    </recommendedName>
</protein>
<comment type="caution">
    <text evidence="6">The sequence shown here is derived from an EMBL/GenBank/DDBJ whole genome shotgun (WGS) entry which is preliminary data.</text>
</comment>
<dbReference type="Gene3D" id="3.40.80.10">
    <property type="entry name" value="Peptidoglycan recognition protein-like"/>
    <property type="match status" value="1"/>
</dbReference>